<evidence type="ECO:0000256" key="1">
    <source>
        <dbReference type="ARBA" id="ARBA00006484"/>
    </source>
</evidence>
<dbReference type="GO" id="GO:0016616">
    <property type="term" value="F:oxidoreductase activity, acting on the CH-OH group of donors, NAD or NADP as acceptor"/>
    <property type="evidence" value="ECO:0000318"/>
    <property type="project" value="GO_Central"/>
</dbReference>
<dbReference type="GO" id="GO:0006633">
    <property type="term" value="P:fatty acid biosynthetic process"/>
    <property type="evidence" value="ECO:0000318"/>
    <property type="project" value="GO_Central"/>
</dbReference>
<dbReference type="Proteomes" id="UP000054558">
    <property type="component" value="Unassembled WGS sequence"/>
</dbReference>
<evidence type="ECO:0000256" key="3">
    <source>
        <dbReference type="RuleBase" id="RU000363"/>
    </source>
</evidence>
<comment type="similarity">
    <text evidence="1 3">Belongs to the short-chain dehydrogenases/reductases (SDR) family.</text>
</comment>
<evidence type="ECO:0000256" key="2">
    <source>
        <dbReference type="ARBA" id="ARBA00023002"/>
    </source>
</evidence>
<evidence type="ECO:0000313" key="5">
    <source>
        <dbReference type="Proteomes" id="UP000054558"/>
    </source>
</evidence>
<reference evidence="4 5" key="1">
    <citation type="journal article" date="2014" name="Nat. Commun.">
        <title>Klebsormidium flaccidum genome reveals primary factors for plant terrestrial adaptation.</title>
        <authorList>
            <person name="Hori K."/>
            <person name="Maruyama F."/>
            <person name="Fujisawa T."/>
            <person name="Togashi T."/>
            <person name="Yamamoto N."/>
            <person name="Seo M."/>
            <person name="Sato S."/>
            <person name="Yamada T."/>
            <person name="Mori H."/>
            <person name="Tajima N."/>
            <person name="Moriyama T."/>
            <person name="Ikeuchi M."/>
            <person name="Watanabe M."/>
            <person name="Wada H."/>
            <person name="Kobayashi K."/>
            <person name="Saito M."/>
            <person name="Masuda T."/>
            <person name="Sasaki-Sekimoto Y."/>
            <person name="Mashiguchi K."/>
            <person name="Awai K."/>
            <person name="Shimojima M."/>
            <person name="Masuda S."/>
            <person name="Iwai M."/>
            <person name="Nobusawa T."/>
            <person name="Narise T."/>
            <person name="Kondo S."/>
            <person name="Saito H."/>
            <person name="Sato R."/>
            <person name="Murakawa M."/>
            <person name="Ihara Y."/>
            <person name="Oshima-Yamada Y."/>
            <person name="Ohtaka K."/>
            <person name="Satoh M."/>
            <person name="Sonobe K."/>
            <person name="Ishii M."/>
            <person name="Ohtani R."/>
            <person name="Kanamori-Sato M."/>
            <person name="Honoki R."/>
            <person name="Miyazaki D."/>
            <person name="Mochizuki H."/>
            <person name="Umetsu J."/>
            <person name="Higashi K."/>
            <person name="Shibata D."/>
            <person name="Kamiya Y."/>
            <person name="Sato N."/>
            <person name="Nakamura Y."/>
            <person name="Tabata S."/>
            <person name="Ida S."/>
            <person name="Kurokawa K."/>
            <person name="Ohta H."/>
        </authorList>
    </citation>
    <scope>NUCLEOTIDE SEQUENCE [LARGE SCALE GENOMIC DNA]</scope>
    <source>
        <strain evidence="4 5">NIES-2285</strain>
    </source>
</reference>
<proteinExistence type="inferred from homology"/>
<dbReference type="PANTHER" id="PTHR42760">
    <property type="entry name" value="SHORT-CHAIN DEHYDROGENASES/REDUCTASES FAMILY MEMBER"/>
    <property type="match status" value="1"/>
</dbReference>
<dbReference type="SUPFAM" id="SSF51735">
    <property type="entry name" value="NAD(P)-binding Rossmann-fold domains"/>
    <property type="match status" value="1"/>
</dbReference>
<dbReference type="PRINTS" id="PR00081">
    <property type="entry name" value="GDHRDH"/>
</dbReference>
<dbReference type="STRING" id="105231.A0A0U9HJL8"/>
<keyword evidence="2" id="KW-0560">Oxidoreductase</keyword>
<dbReference type="InterPro" id="IPR002347">
    <property type="entry name" value="SDR_fam"/>
</dbReference>
<dbReference type="EMBL" id="DF237017">
    <property type="protein sequence ID" value="GAQ81000.1"/>
    <property type="molecule type" value="Genomic_DNA"/>
</dbReference>
<gene>
    <name evidence="4" type="ORF">KFL_000680160</name>
</gene>
<dbReference type="PRINTS" id="PR00080">
    <property type="entry name" value="SDRFAMILY"/>
</dbReference>
<name>A0A0U9HJL8_KLENI</name>
<accession>A0A0U9HJL8</accession>
<dbReference type="GO" id="GO:0048038">
    <property type="term" value="F:quinone binding"/>
    <property type="evidence" value="ECO:0000318"/>
    <property type="project" value="GO_Central"/>
</dbReference>
<keyword evidence="5" id="KW-1185">Reference proteome</keyword>
<organism evidence="4 5">
    <name type="scientific">Klebsormidium nitens</name>
    <name type="common">Green alga</name>
    <name type="synonym">Ulothrix nitens</name>
    <dbReference type="NCBI Taxonomy" id="105231"/>
    <lineage>
        <taxon>Eukaryota</taxon>
        <taxon>Viridiplantae</taxon>
        <taxon>Streptophyta</taxon>
        <taxon>Klebsormidiophyceae</taxon>
        <taxon>Klebsormidiales</taxon>
        <taxon>Klebsormidiaceae</taxon>
        <taxon>Klebsormidium</taxon>
    </lineage>
</organism>
<protein>
    <submittedName>
        <fullName evidence="4">NAD(P)-binding Rossmann-fold superfamily protein</fullName>
    </submittedName>
</protein>
<dbReference type="FunFam" id="3.40.50.720:FF:000084">
    <property type="entry name" value="Short-chain dehydrogenase reductase"/>
    <property type="match status" value="1"/>
</dbReference>
<dbReference type="OMA" id="WQSHLAV"/>
<dbReference type="InterPro" id="IPR036291">
    <property type="entry name" value="NAD(P)-bd_dom_sf"/>
</dbReference>
<dbReference type="Gene3D" id="3.40.50.720">
    <property type="entry name" value="NAD(P)-binding Rossmann-like Domain"/>
    <property type="match status" value="1"/>
</dbReference>
<dbReference type="OrthoDB" id="47007at2759"/>
<dbReference type="PANTHER" id="PTHR42760:SF133">
    <property type="entry name" value="3-OXOACYL-[ACYL-CARRIER-PROTEIN] REDUCTASE"/>
    <property type="match status" value="1"/>
</dbReference>
<dbReference type="Pfam" id="PF00106">
    <property type="entry name" value="adh_short"/>
    <property type="match status" value="1"/>
</dbReference>
<evidence type="ECO:0000313" key="4">
    <source>
        <dbReference type="EMBL" id="GAQ81000.1"/>
    </source>
</evidence>
<dbReference type="CDD" id="cd05233">
    <property type="entry name" value="SDR_c"/>
    <property type="match status" value="1"/>
</dbReference>
<dbReference type="AlphaFoldDB" id="A0A0U9HJL8"/>
<sequence length="282" mass="29646">MDLHQLFDVSGRTALITGCSSPSGFGAAFAHQLAKCGANVVVAARRSEPLEALVEELNNLSSSSQSDTQPKPGQAKAVLLDLSKSESEIEPAVDQAWQAFGCIDILVNNAGVDGKSLPNLEFDQADFDHVMSVNVRGLMTLSKLVARKLIPANLPGNFINIASISGGTMLAPQFSGHANYCSSKAAVVQCTKALAVELAPHNIRVNCINPGWFLTDMSRKMLTTPAGESIRAATPLQKFGDVGADLLGPLLMLASRNASGFTTGSVVTIDGGFTCQGPVRFD</sequence>